<keyword evidence="2" id="KW-1185">Reference proteome</keyword>
<dbReference type="EMBL" id="MLAK01000867">
    <property type="protein sequence ID" value="OHT02442.1"/>
    <property type="molecule type" value="Genomic_DNA"/>
</dbReference>
<evidence type="ECO:0000313" key="1">
    <source>
        <dbReference type="EMBL" id="OHT02442.1"/>
    </source>
</evidence>
<sequence length="1203" mass="139343">MSVFEQPVHFQTFQTETKIVSYETDVVTNHEQPRIASQFIDIIQMTRSHGLFVIRLRENSIEFLSAGEQPSLKCRINFSHNSLISAPTESEYPFCFIASDYHVFRVDYSENDQKIESVFHSNSKIVSIFAKTNYLYIGDESSNLTCIDYFRNTLKFSKLVDSNIIFQFFIKREILAITGYENSIFVLTSKPSIHVIESEGNCVNSFYLDNINFSNDINGNGQEQSKQIQMKIGKIKGNYVAAIFSENQIQTFSFSKEFKSAKLRSTIFLDNLMLSFSIHNNSLLVTEEIDIDDDQKMTRLYIYSNYSTEPSFEWDMSKEYDFLCQTYGPPSQIEEELNDKLHNISRMFGFKCDSMNKSEIITKCSPLFIQSDGKQNLWVSFEDSVQYLVPISEEIAVFKGMTNSLYIPDTEEEFKNEIPSFDPKNENIIDYIQSFNFSDYEIYEIAGIDPENSDAPHLTISEILSDISRRNGEFIKSISKKISKILYEKEKEKENRVRLGRIARKVYQATPPYLHSYIDSQILHKITPTNKLLYEVAGKFMFECPEYVEDIVNDFEANHSNISECLREFTIKKPNITDCIMQDIEKNRVDSLFKQFWDASVYGLSYQAFKFTTSLLIAVYLVKKASQSATSSTKIQLEGFSQFTSRLENIVQSYASIYQICHCEDAKLEFKLFIYEFASFRQYLIYQYHYILTDVDYLFNCIKDHKSEKEVILFASNMKTPHHILVLALAHLYQNKLDEFLACWKRFRSYEVEVSPLFTQIVEQATHSSQNTEVNYDKYFVEFIKEGERDLMLNYFDSFFKSAIKIHDFDAAFTSLMLNLGKNNVTSKNITAIEILANSMAREKVSRQFIDFAFGVNRSKFLKVMSIGSNVSVFFAATLFNKCGEYSKSAGALLNYVNSVLYKSNVTLPEISKAYTAVILIMSLMKNHQVYVRNPATKRLLHLRDLNNLRAQLAYRSNDQKRYSPKTAAFILSNRKSTEKTPVCKFLANWTNKTQNERFYQFIKNIKNEEVKQQIFVHYFKQQVKSTQFFGLWFQNLFSQHNLPALVRILQEIEVNSKDENTFRSVIFEIINITPKTNSSSGSRKSILGEFPCVIETPFVLQASCKTLALLEMLFYPLTKKCTNPEVLSISTCYNKPIDRKPDNLALFLLCCPRGKVQVTYGDSTWDIEGNKHLCLPKIITHDVSFKGLDDNTLVLYIQIPKN</sequence>
<accession>A0A1J4JUQ6</accession>
<gene>
    <name evidence="1" type="ORF">TRFO_30441</name>
</gene>
<proteinExistence type="predicted"/>
<dbReference type="GeneID" id="94842060"/>
<organism evidence="1 2">
    <name type="scientific">Tritrichomonas foetus</name>
    <dbReference type="NCBI Taxonomy" id="1144522"/>
    <lineage>
        <taxon>Eukaryota</taxon>
        <taxon>Metamonada</taxon>
        <taxon>Parabasalia</taxon>
        <taxon>Tritrichomonadida</taxon>
        <taxon>Tritrichomonadidae</taxon>
        <taxon>Tritrichomonas</taxon>
    </lineage>
</organism>
<comment type="caution">
    <text evidence="1">The sequence shown here is derived from an EMBL/GenBank/DDBJ whole genome shotgun (WGS) entry which is preliminary data.</text>
</comment>
<dbReference type="VEuPathDB" id="TrichDB:TRFO_30441"/>
<reference evidence="1" key="1">
    <citation type="submission" date="2016-10" db="EMBL/GenBank/DDBJ databases">
        <authorList>
            <person name="Benchimol M."/>
            <person name="Almeida L.G."/>
            <person name="Vasconcelos A.T."/>
            <person name="Perreira-Neves A."/>
            <person name="Rosa I.A."/>
            <person name="Tasca T."/>
            <person name="Bogo M.R."/>
            <person name="de Souza W."/>
        </authorList>
    </citation>
    <scope>NUCLEOTIDE SEQUENCE [LARGE SCALE GENOMIC DNA]</scope>
    <source>
        <strain evidence="1">K</strain>
    </source>
</reference>
<name>A0A1J4JUQ6_9EUKA</name>
<evidence type="ECO:0000313" key="2">
    <source>
        <dbReference type="Proteomes" id="UP000179807"/>
    </source>
</evidence>
<dbReference type="Proteomes" id="UP000179807">
    <property type="component" value="Unassembled WGS sequence"/>
</dbReference>
<dbReference type="RefSeq" id="XP_068355578.1">
    <property type="nucleotide sequence ID" value="XM_068507356.1"/>
</dbReference>
<dbReference type="AlphaFoldDB" id="A0A1J4JUQ6"/>
<protein>
    <submittedName>
        <fullName evidence="1">Uncharacterized protein</fullName>
    </submittedName>
</protein>